<reference evidence="5" key="2">
    <citation type="submission" date="2006-01" db="EMBL/GenBank/DDBJ databases">
        <authorList>
            <person name="Genoscope"/>
        </authorList>
    </citation>
    <scope>NUCLEOTIDE SEQUENCE</scope>
</reference>
<accession>Q1PWB0</accession>
<evidence type="ECO:0000313" key="6">
    <source>
        <dbReference type="EMBL" id="QII14006.1"/>
    </source>
</evidence>
<keyword evidence="8" id="KW-1185">Reference proteome</keyword>
<sequence length="340" mass="37993">MAKALALLSGGLDSTLAIRVIQEQGIEVIALNFVTVFCRCTSHGSCKLEAVKVSEKFGIPIKVINTTDRFLEIVKKPKHGYGKHMNPCIDCRINIFHAAGDYMREIGADFIITGEVLGQRPMSQRKEAMRIIDKEANLTGLVLRPLCAKHMEPTIPEKLGLVDREKLLQIRGRSRKEQIQLADVFEIKDYPCSAGGCLLTDPEFAHRMRDLIETSDADVNDVNLLKVGRHFKIDNTTKAIVGRNEAENERIAALFKSGDYLLNLIDVPGPITLLRGEITEEKIHTSARITARYGKSQFLPQTKVAVRKSNNGTPAKIMEIVPMTREEADVLMINKKNDFN</sequence>
<evidence type="ECO:0000313" key="8">
    <source>
        <dbReference type="Proteomes" id="UP000221734"/>
    </source>
</evidence>
<dbReference type="Pfam" id="PF18297">
    <property type="entry name" value="NFACT-R_2"/>
    <property type="match status" value="1"/>
</dbReference>
<dbReference type="PANTHER" id="PTHR11933">
    <property type="entry name" value="TRNA 5-METHYLAMINOMETHYL-2-THIOURIDYLATE -METHYLTRANSFERASE"/>
    <property type="match status" value="1"/>
</dbReference>
<dbReference type="Pfam" id="PF02568">
    <property type="entry name" value="ThiI"/>
    <property type="match status" value="1"/>
</dbReference>
<reference evidence="8" key="3">
    <citation type="submission" date="2017-10" db="EMBL/GenBank/DDBJ databases">
        <authorList>
            <person name="Frank J."/>
        </authorList>
    </citation>
    <scope>NUCLEOTIDE SEQUENCE [LARGE SCALE GENOMIC DNA]</scope>
</reference>
<dbReference type="AlphaFoldDB" id="Q1PWB0"/>
<gene>
    <name evidence="6" type="ORF">KsCSTR_46270</name>
    <name evidence="7" type="ORF">KSMBR1_2429</name>
    <name evidence="5" type="ORF">kustc0769</name>
</gene>
<dbReference type="PANTHER" id="PTHR11933:SF6">
    <property type="entry name" value="THIL AANH DOMAIN-CONTAINING PROTEIN"/>
    <property type="match status" value="1"/>
</dbReference>
<dbReference type="EMBL" id="LT934425">
    <property type="protein sequence ID" value="SOH04916.1"/>
    <property type="molecule type" value="Genomic_DNA"/>
</dbReference>
<dbReference type="GO" id="GO:0005524">
    <property type="term" value="F:ATP binding"/>
    <property type="evidence" value="ECO:0007669"/>
    <property type="project" value="UniProtKB-KW"/>
</dbReference>
<organism evidence="5">
    <name type="scientific">Kuenenia stuttgartiensis</name>
    <dbReference type="NCBI Taxonomy" id="174633"/>
    <lineage>
        <taxon>Bacteria</taxon>
        <taxon>Pseudomonadati</taxon>
        <taxon>Planctomycetota</taxon>
        <taxon>Candidatus Brocadiia</taxon>
        <taxon>Candidatus Brocadiales</taxon>
        <taxon>Candidatus Brocadiaceae</taxon>
        <taxon>Candidatus Kuenenia</taxon>
    </lineage>
</organism>
<dbReference type="InterPro" id="IPR020536">
    <property type="entry name" value="ThiI_AANH"/>
</dbReference>
<keyword evidence="1" id="KW-0547">Nucleotide-binding</keyword>
<dbReference type="InterPro" id="IPR014729">
    <property type="entry name" value="Rossmann-like_a/b/a_fold"/>
</dbReference>
<dbReference type="SUPFAM" id="SSF52402">
    <property type="entry name" value="Adenine nucleotide alpha hydrolases-like"/>
    <property type="match status" value="1"/>
</dbReference>
<dbReference type="KEGG" id="kst:KSMBR1_2429"/>
<evidence type="ECO:0000313" key="5">
    <source>
        <dbReference type="EMBL" id="CAJ71514.1"/>
    </source>
</evidence>
<dbReference type="GO" id="GO:0004810">
    <property type="term" value="F:CCA tRNA nucleotidyltransferase activity"/>
    <property type="evidence" value="ECO:0007669"/>
    <property type="project" value="InterPro"/>
</dbReference>
<evidence type="ECO:0000259" key="4">
    <source>
        <dbReference type="Pfam" id="PF18297"/>
    </source>
</evidence>
<evidence type="ECO:0000256" key="1">
    <source>
        <dbReference type="ARBA" id="ARBA00022741"/>
    </source>
</evidence>
<evidence type="ECO:0000313" key="7">
    <source>
        <dbReference type="EMBL" id="SOH04916.1"/>
    </source>
</evidence>
<evidence type="ECO:0000256" key="2">
    <source>
        <dbReference type="ARBA" id="ARBA00022840"/>
    </source>
</evidence>
<reference evidence="5" key="1">
    <citation type="journal article" date="2006" name="Nature">
        <title>Deciphering the evolution and metabolism of an anammox bacterium from a community genome.</title>
        <authorList>
            <person name="Strous M."/>
            <person name="Pelletier E."/>
            <person name="Mangenot S."/>
            <person name="Rattei T."/>
            <person name="Lehner A."/>
            <person name="Taylor M.W."/>
            <person name="Horn M."/>
            <person name="Daims H."/>
            <person name="Bartol-Mavel D."/>
            <person name="Wincker P."/>
            <person name="Barbe V."/>
            <person name="Fonknechten N."/>
            <person name="Vallenet D."/>
            <person name="Segurens B."/>
            <person name="Schenowitz-Truong C."/>
            <person name="Medigue C."/>
            <person name="Collingro A."/>
            <person name="Snel B."/>
            <person name="Dutilh B.E."/>
            <person name="OpDenCamp H.J.M."/>
            <person name="vanDerDrift C."/>
            <person name="Cirpus I."/>
            <person name="vanDePas-Schoonen K.T."/>
            <person name="Harhangi H.R."/>
            <person name="vanNiftrik L."/>
            <person name="Schmid M."/>
            <person name="Keltjens J."/>
            <person name="vanDeVossenberg J."/>
            <person name="Kartal B."/>
            <person name="Meier H."/>
            <person name="Frishman D."/>
            <person name="Huynen M.A."/>
            <person name="Mewes H."/>
            <person name="Weissenbach J."/>
            <person name="Jetten M.S.M."/>
            <person name="Wagner M."/>
            <person name="LePaslier D."/>
        </authorList>
    </citation>
    <scope>NUCLEOTIDE SEQUENCE</scope>
</reference>
<dbReference type="InterPro" id="IPR059101">
    <property type="entry name" value="NFACT-R_2"/>
</dbReference>
<dbReference type="EMBL" id="CP049055">
    <property type="protein sequence ID" value="QII14006.1"/>
    <property type="molecule type" value="Genomic_DNA"/>
</dbReference>
<feature type="domain" description="NFACT protein RNA binding" evidence="4">
    <location>
        <begin position="228"/>
        <end position="328"/>
    </location>
</feature>
<proteinExistence type="predicted"/>
<evidence type="ECO:0000259" key="3">
    <source>
        <dbReference type="Pfam" id="PF02568"/>
    </source>
</evidence>
<evidence type="ECO:0000313" key="9">
    <source>
        <dbReference type="Proteomes" id="UP000501926"/>
    </source>
</evidence>
<name>Q1PWB0_KUEST</name>
<dbReference type="Proteomes" id="UP000501926">
    <property type="component" value="Chromosome"/>
</dbReference>
<dbReference type="Proteomes" id="UP000221734">
    <property type="component" value="Chromosome Kuenenia_stuttgartiensis_MBR1"/>
</dbReference>
<dbReference type="OrthoDB" id="9781887at2"/>
<protein>
    <submittedName>
        <fullName evidence="5">Uncharacterized protein</fullName>
    </submittedName>
</protein>
<reference evidence="6 9" key="5">
    <citation type="submission" date="2020-02" db="EMBL/GenBank/DDBJ databases">
        <title>Newly sequenced genome of strain CSTR1 showed variability in Candidatus Kuenenia stuttgartiensis genomes.</title>
        <authorList>
            <person name="Ding C."/>
            <person name="Adrian L."/>
        </authorList>
    </citation>
    <scope>NUCLEOTIDE SEQUENCE [LARGE SCALE GENOMIC DNA]</scope>
    <source>
        <strain evidence="6 9">CSTR1</strain>
    </source>
</reference>
<feature type="domain" description="Thil AANH" evidence="3">
    <location>
        <begin position="3"/>
        <end position="148"/>
    </location>
</feature>
<reference evidence="7" key="4">
    <citation type="submission" date="2017-10" db="EMBL/GenBank/DDBJ databases">
        <authorList>
            <person name="Banno H."/>
            <person name="Chua N.-H."/>
        </authorList>
    </citation>
    <scope>NUCLEOTIDE SEQUENCE [LARGE SCALE GENOMIC DNA]</scope>
    <source>
        <strain evidence="7">Kuenenia_mbr1_ru-nijmegen</strain>
    </source>
</reference>
<dbReference type="EMBL" id="CT573073">
    <property type="protein sequence ID" value="CAJ71514.1"/>
    <property type="molecule type" value="Genomic_DNA"/>
</dbReference>
<dbReference type="RefSeq" id="WP_099325578.1">
    <property type="nucleotide sequence ID" value="NZ_CP049055.1"/>
</dbReference>
<dbReference type="Gene3D" id="3.40.50.620">
    <property type="entry name" value="HUPs"/>
    <property type="match status" value="1"/>
</dbReference>
<keyword evidence="2" id="KW-0067">ATP-binding</keyword>